<accession>A0A4C1WH27</accession>
<dbReference type="EMBL" id="BGZK01000544">
    <property type="protein sequence ID" value="GBP49435.1"/>
    <property type="molecule type" value="Genomic_DNA"/>
</dbReference>
<keyword evidence="2" id="KW-1185">Reference proteome</keyword>
<dbReference type="OrthoDB" id="8191594at2759"/>
<sequence length="262" mass="29492">MAIKKEVKKEVETEKEREREIERVIREAFCPDEAVCVGSDVCNNPQAAEELLELCAYAALDGVSLVAIYIPTGEVVAVAFNKIQVPADDSTEKSFFERFAEERCTQESARSLINFMANVDERCNLFEKYEYPFRYNVDCSLEIMFLATLREHRRHGLGTLLCKESIRLAAKLRNGVVHGMTPEDLGAKYSNLLPQELPKTYPKICQAILTSKASQKVGAALDFTVDLRVSYEEFVFDGKTYADRIGPLSPCCELVSKMVHAI</sequence>
<dbReference type="AlphaFoldDB" id="A0A4C1WH27"/>
<comment type="caution">
    <text evidence="1">The sequence shown here is derived from an EMBL/GenBank/DDBJ whole genome shotgun (WGS) entry which is preliminary data.</text>
</comment>
<dbReference type="CDD" id="cd04301">
    <property type="entry name" value="NAT_SF"/>
    <property type="match status" value="1"/>
</dbReference>
<dbReference type="PANTHER" id="PTHR20905:SF28">
    <property type="entry name" value="GH28833P-RELATED"/>
    <property type="match status" value="1"/>
</dbReference>
<reference evidence="1 2" key="1">
    <citation type="journal article" date="2019" name="Commun. Biol.">
        <title>The bagworm genome reveals a unique fibroin gene that provides high tensile strength.</title>
        <authorList>
            <person name="Kono N."/>
            <person name="Nakamura H."/>
            <person name="Ohtoshi R."/>
            <person name="Tomita M."/>
            <person name="Numata K."/>
            <person name="Arakawa K."/>
        </authorList>
    </citation>
    <scope>NUCLEOTIDE SEQUENCE [LARGE SCALE GENOMIC DNA]</scope>
</reference>
<evidence type="ECO:0000313" key="2">
    <source>
        <dbReference type="Proteomes" id="UP000299102"/>
    </source>
</evidence>
<protein>
    <recommendedName>
        <fullName evidence="3">N-acetyltransferase domain-containing protein</fullName>
    </recommendedName>
</protein>
<evidence type="ECO:0008006" key="3">
    <source>
        <dbReference type="Google" id="ProtNLM"/>
    </source>
</evidence>
<name>A0A4C1WH27_EUMVA</name>
<gene>
    <name evidence="1" type="ORF">EVAR_38203_1</name>
</gene>
<evidence type="ECO:0000313" key="1">
    <source>
        <dbReference type="EMBL" id="GBP49435.1"/>
    </source>
</evidence>
<proteinExistence type="predicted"/>
<dbReference type="Proteomes" id="UP000299102">
    <property type="component" value="Unassembled WGS sequence"/>
</dbReference>
<dbReference type="PANTHER" id="PTHR20905">
    <property type="entry name" value="N-ACETYLTRANSFERASE-RELATED"/>
    <property type="match status" value="1"/>
</dbReference>
<organism evidence="1 2">
    <name type="scientific">Eumeta variegata</name>
    <name type="common">Bagworm moth</name>
    <name type="synonym">Eumeta japonica</name>
    <dbReference type="NCBI Taxonomy" id="151549"/>
    <lineage>
        <taxon>Eukaryota</taxon>
        <taxon>Metazoa</taxon>
        <taxon>Ecdysozoa</taxon>
        <taxon>Arthropoda</taxon>
        <taxon>Hexapoda</taxon>
        <taxon>Insecta</taxon>
        <taxon>Pterygota</taxon>
        <taxon>Neoptera</taxon>
        <taxon>Endopterygota</taxon>
        <taxon>Lepidoptera</taxon>
        <taxon>Glossata</taxon>
        <taxon>Ditrysia</taxon>
        <taxon>Tineoidea</taxon>
        <taxon>Psychidae</taxon>
        <taxon>Oiketicinae</taxon>
        <taxon>Eumeta</taxon>
    </lineage>
</organism>
<dbReference type="GO" id="GO:0008080">
    <property type="term" value="F:N-acetyltransferase activity"/>
    <property type="evidence" value="ECO:0007669"/>
    <property type="project" value="TreeGrafter"/>
</dbReference>
<dbReference type="Gene3D" id="3.40.630.30">
    <property type="match status" value="1"/>
</dbReference>
<dbReference type="SUPFAM" id="SSF55729">
    <property type="entry name" value="Acyl-CoA N-acyltransferases (Nat)"/>
    <property type="match status" value="1"/>
</dbReference>
<dbReference type="InterPro" id="IPR016181">
    <property type="entry name" value="Acyl_CoA_acyltransferase"/>
</dbReference>